<dbReference type="GO" id="GO:0051213">
    <property type="term" value="F:dioxygenase activity"/>
    <property type="evidence" value="ECO:0007669"/>
    <property type="project" value="UniProtKB-KW"/>
</dbReference>
<evidence type="ECO:0000256" key="1">
    <source>
        <dbReference type="ARBA" id="ARBA00022723"/>
    </source>
</evidence>
<dbReference type="PANTHER" id="PTHR43048:SF6">
    <property type="entry name" value="BLR8189 PROTEIN"/>
    <property type="match status" value="1"/>
</dbReference>
<keyword evidence="3" id="KW-0456">Lyase</keyword>
<keyword evidence="1" id="KW-0479">Metal-binding</keyword>
<organism evidence="3 4">
    <name type="scientific">Actibacterium naphthalenivorans</name>
    <dbReference type="NCBI Taxonomy" id="1614693"/>
    <lineage>
        <taxon>Bacteria</taxon>
        <taxon>Pseudomonadati</taxon>
        <taxon>Pseudomonadota</taxon>
        <taxon>Alphaproteobacteria</taxon>
        <taxon>Rhodobacterales</taxon>
        <taxon>Roseobacteraceae</taxon>
        <taxon>Actibacterium</taxon>
    </lineage>
</organism>
<dbReference type="GO" id="GO:0046491">
    <property type="term" value="P:L-methylmalonyl-CoA metabolic process"/>
    <property type="evidence" value="ECO:0007669"/>
    <property type="project" value="TreeGrafter"/>
</dbReference>
<dbReference type="RefSeq" id="WP_054539011.1">
    <property type="nucleotide sequence ID" value="NZ_JACIEQ010000002.1"/>
</dbReference>
<evidence type="ECO:0000313" key="4">
    <source>
        <dbReference type="Proteomes" id="UP000585681"/>
    </source>
</evidence>
<dbReference type="Gene3D" id="3.10.180.10">
    <property type="entry name" value="2,3-Dihydroxybiphenyl 1,2-Dioxygenase, domain 1"/>
    <property type="match status" value="1"/>
</dbReference>
<proteinExistence type="predicted"/>
<feature type="domain" description="VOC" evidence="2">
    <location>
        <begin position="9"/>
        <end position="151"/>
    </location>
</feature>
<dbReference type="Pfam" id="PF00903">
    <property type="entry name" value="Glyoxalase"/>
    <property type="match status" value="1"/>
</dbReference>
<dbReference type="SUPFAM" id="SSF54593">
    <property type="entry name" value="Glyoxalase/Bleomycin resistance protein/Dihydroxybiphenyl dioxygenase"/>
    <property type="match status" value="1"/>
</dbReference>
<evidence type="ECO:0000259" key="2">
    <source>
        <dbReference type="PROSITE" id="PS51819"/>
    </source>
</evidence>
<dbReference type="InterPro" id="IPR004360">
    <property type="entry name" value="Glyas_Fos-R_dOase_dom"/>
</dbReference>
<gene>
    <name evidence="3" type="ORF">GGR17_002200</name>
</gene>
<accession>A0A840C8X1</accession>
<dbReference type="GO" id="GO:0016829">
    <property type="term" value="F:lyase activity"/>
    <property type="evidence" value="ECO:0007669"/>
    <property type="project" value="UniProtKB-KW"/>
</dbReference>
<keyword evidence="4" id="KW-1185">Reference proteome</keyword>
<dbReference type="AlphaFoldDB" id="A0A840C8X1"/>
<comment type="caution">
    <text evidence="3">The sequence shown here is derived from an EMBL/GenBank/DDBJ whole genome shotgun (WGS) entry which is preliminary data.</text>
</comment>
<protein>
    <submittedName>
        <fullName evidence="3">Catechol 2,3-dioxygenase-like lactoylglutathione lyase family enzyme</fullName>
    </submittedName>
</protein>
<dbReference type="Proteomes" id="UP000585681">
    <property type="component" value="Unassembled WGS sequence"/>
</dbReference>
<dbReference type="GO" id="GO:0046872">
    <property type="term" value="F:metal ion binding"/>
    <property type="evidence" value="ECO:0007669"/>
    <property type="project" value="UniProtKB-KW"/>
</dbReference>
<dbReference type="EMBL" id="JACIEQ010000002">
    <property type="protein sequence ID" value="MBB4022391.1"/>
    <property type="molecule type" value="Genomic_DNA"/>
</dbReference>
<dbReference type="InterPro" id="IPR037523">
    <property type="entry name" value="VOC_core"/>
</dbReference>
<dbReference type="GO" id="GO:0004493">
    <property type="term" value="F:methylmalonyl-CoA epimerase activity"/>
    <property type="evidence" value="ECO:0007669"/>
    <property type="project" value="TreeGrafter"/>
</dbReference>
<dbReference type="InterPro" id="IPR029068">
    <property type="entry name" value="Glyas_Bleomycin-R_OHBP_Dase"/>
</dbReference>
<dbReference type="InterPro" id="IPR051785">
    <property type="entry name" value="MMCE/EMCE_epimerase"/>
</dbReference>
<keyword evidence="3" id="KW-0223">Dioxygenase</keyword>
<sequence length="159" mass="17320">MSNRPFNLNYSHSGVCVADMDRAKAFYMNGLGFKEAAAFNVGNECQQLLGLDSDIDMLTQMMVLDHFVVELIKFETPSPVPAGGLNPMTRTGLTHLSFTVEDVDAAAVHLEACGAHILHETRTTIPLPNGESTELVFCTDPDGTRIEIYQPPASMKMTG</sequence>
<name>A0A840C8X1_9RHOB</name>
<dbReference type="PROSITE" id="PS51819">
    <property type="entry name" value="VOC"/>
    <property type="match status" value="1"/>
</dbReference>
<keyword evidence="3" id="KW-0560">Oxidoreductase</keyword>
<dbReference type="PANTHER" id="PTHR43048">
    <property type="entry name" value="METHYLMALONYL-COA EPIMERASE"/>
    <property type="match status" value="1"/>
</dbReference>
<evidence type="ECO:0000313" key="3">
    <source>
        <dbReference type="EMBL" id="MBB4022391.1"/>
    </source>
</evidence>
<reference evidence="3" key="1">
    <citation type="submission" date="2020-08" db="EMBL/GenBank/DDBJ databases">
        <title>Genomic Encyclopedia of Type Strains, Phase IV (KMG-IV): sequencing the most valuable type-strain genomes for metagenomic binning, comparative biology and taxonomic classification.</title>
        <authorList>
            <person name="Goeker M."/>
        </authorList>
    </citation>
    <scope>NUCLEOTIDE SEQUENCE [LARGE SCALE GENOMIC DNA]</scope>
    <source>
        <strain evidence="3">DSM 105040</strain>
    </source>
</reference>